<protein>
    <submittedName>
        <fullName evidence="2">Excisionase family DNA binding protein</fullName>
    </submittedName>
</protein>
<name>A0A542YL23_9MICO</name>
<dbReference type="InterPro" id="IPR010093">
    <property type="entry name" value="SinI_DNA-bd"/>
</dbReference>
<accession>A0A542YL23</accession>
<comment type="caution">
    <text evidence="2">The sequence shown here is derived from an EMBL/GenBank/DDBJ whole genome shotgun (WGS) entry which is preliminary data.</text>
</comment>
<dbReference type="Pfam" id="PF12728">
    <property type="entry name" value="HTH_17"/>
    <property type="match status" value="1"/>
</dbReference>
<keyword evidence="3" id="KW-1185">Reference proteome</keyword>
<reference evidence="2 3" key="1">
    <citation type="submission" date="2019-06" db="EMBL/GenBank/DDBJ databases">
        <title>Sequencing the genomes of 1000 actinobacteria strains.</title>
        <authorList>
            <person name="Klenk H.-P."/>
        </authorList>
    </citation>
    <scope>NUCLEOTIDE SEQUENCE [LARGE SCALE GENOMIC DNA]</scope>
    <source>
        <strain evidence="2 3">DSM 26477</strain>
    </source>
</reference>
<gene>
    <name evidence="2" type="ORF">FB562_1884</name>
</gene>
<dbReference type="Proteomes" id="UP000317998">
    <property type="component" value="Unassembled WGS sequence"/>
</dbReference>
<organism evidence="2 3">
    <name type="scientific">Homoserinimonas aerilata</name>
    <dbReference type="NCBI Taxonomy" id="1162970"/>
    <lineage>
        <taxon>Bacteria</taxon>
        <taxon>Bacillati</taxon>
        <taxon>Actinomycetota</taxon>
        <taxon>Actinomycetes</taxon>
        <taxon>Micrococcales</taxon>
        <taxon>Microbacteriaceae</taxon>
        <taxon>Homoserinimonas</taxon>
    </lineage>
</organism>
<proteinExistence type="predicted"/>
<dbReference type="EMBL" id="VFOM01000001">
    <property type="protein sequence ID" value="TQL48778.1"/>
    <property type="molecule type" value="Genomic_DNA"/>
</dbReference>
<evidence type="ECO:0000313" key="2">
    <source>
        <dbReference type="EMBL" id="TQL48778.1"/>
    </source>
</evidence>
<dbReference type="GO" id="GO:0003677">
    <property type="term" value="F:DNA binding"/>
    <property type="evidence" value="ECO:0007669"/>
    <property type="project" value="InterPro"/>
</dbReference>
<sequence>MISTLEEARRSPVATLTLKEAGQILGINPRTVSGAIAAGEVPAVRFGRRVLIPRERFIAMLDGRTAVTR</sequence>
<evidence type="ECO:0000313" key="3">
    <source>
        <dbReference type="Proteomes" id="UP000317998"/>
    </source>
</evidence>
<dbReference type="NCBIfam" id="TIGR01764">
    <property type="entry name" value="excise"/>
    <property type="match status" value="1"/>
</dbReference>
<evidence type="ECO:0000259" key="1">
    <source>
        <dbReference type="Pfam" id="PF12728"/>
    </source>
</evidence>
<dbReference type="OrthoDB" id="1684751at2"/>
<dbReference type="RefSeq" id="WP_141880852.1">
    <property type="nucleotide sequence ID" value="NZ_VFOM01000001.1"/>
</dbReference>
<feature type="domain" description="Helix-turn-helix" evidence="1">
    <location>
        <begin position="16"/>
        <end position="64"/>
    </location>
</feature>
<dbReference type="AlphaFoldDB" id="A0A542YL23"/>
<dbReference type="InterPro" id="IPR041657">
    <property type="entry name" value="HTH_17"/>
</dbReference>